<reference evidence="2" key="1">
    <citation type="submission" date="2021-05" db="EMBL/GenBank/DDBJ databases">
        <authorList>
            <person name="Pietrasiak N."/>
            <person name="Ward R."/>
            <person name="Stajich J.E."/>
            <person name="Kurbessoian T."/>
        </authorList>
    </citation>
    <scope>NUCLEOTIDE SEQUENCE</scope>
    <source>
        <strain evidence="2">UHER 2000/2452</strain>
    </source>
</reference>
<dbReference type="AlphaFoldDB" id="A0A951QJP9"/>
<dbReference type="InterPro" id="IPR002560">
    <property type="entry name" value="Transposase_DDE"/>
</dbReference>
<comment type="caution">
    <text evidence="2">The sequence shown here is derived from an EMBL/GenBank/DDBJ whole genome shotgun (WGS) entry which is preliminary data.</text>
</comment>
<organism evidence="2 3">
    <name type="scientific">Drouetiella hepatica Uher 2000/2452</name>
    <dbReference type="NCBI Taxonomy" id="904376"/>
    <lineage>
        <taxon>Bacteria</taxon>
        <taxon>Bacillati</taxon>
        <taxon>Cyanobacteriota</taxon>
        <taxon>Cyanophyceae</taxon>
        <taxon>Oculatellales</taxon>
        <taxon>Oculatellaceae</taxon>
        <taxon>Drouetiella</taxon>
    </lineage>
</organism>
<name>A0A951QJP9_9CYAN</name>
<reference evidence="2" key="2">
    <citation type="journal article" date="2022" name="Microbiol. Resour. Announc.">
        <title>Metagenome Sequencing to Explore Phylogenomics of Terrestrial Cyanobacteria.</title>
        <authorList>
            <person name="Ward R.D."/>
            <person name="Stajich J.E."/>
            <person name="Johansen J.R."/>
            <person name="Huntemann M."/>
            <person name="Clum A."/>
            <person name="Foster B."/>
            <person name="Foster B."/>
            <person name="Roux S."/>
            <person name="Palaniappan K."/>
            <person name="Varghese N."/>
            <person name="Mukherjee S."/>
            <person name="Reddy T.B.K."/>
            <person name="Daum C."/>
            <person name="Copeland A."/>
            <person name="Chen I.A."/>
            <person name="Ivanova N.N."/>
            <person name="Kyrpides N.C."/>
            <person name="Shapiro N."/>
            <person name="Eloe-Fadrosh E.A."/>
            <person name="Pietrasiak N."/>
        </authorList>
    </citation>
    <scope>NUCLEOTIDE SEQUENCE</scope>
    <source>
        <strain evidence="2">UHER 2000/2452</strain>
    </source>
</reference>
<feature type="domain" description="Transposase IS204/IS1001/IS1096/IS1165 DDE" evidence="1">
    <location>
        <begin position="4"/>
        <end position="231"/>
    </location>
</feature>
<proteinExistence type="predicted"/>
<dbReference type="PANTHER" id="PTHR33498">
    <property type="entry name" value="TRANSPOSASE FOR INSERTION SEQUENCE ELEMENT IS1557"/>
    <property type="match status" value="1"/>
</dbReference>
<sequence length="237" mass="27260">MRRVGIDEVSQRKGHKDFVTVVCDIDQSNLLEVIDSHKQADIIEVLLQQPLELRQQVEEVSVDMWGGFPKVVAAVFPNAQIVFDRFHVIKPVNEELNKVRKRVDMTLKGSKFILLKNGVDLTPEEETKLAVILNQSDRLKLAYELKEEFRSIFETCHTVEAGKEQLLEWLKKARSVYCEVLTTIRSHLDGICNYFLSRTTSGVVEGMNNRIKLIKRQAYGFANFDNFRARLLACFSD</sequence>
<evidence type="ECO:0000313" key="3">
    <source>
        <dbReference type="Proteomes" id="UP000757435"/>
    </source>
</evidence>
<dbReference type="InterPro" id="IPR047951">
    <property type="entry name" value="Transpos_ISL3"/>
</dbReference>
<dbReference type="NCBIfam" id="NF033550">
    <property type="entry name" value="transpos_ISL3"/>
    <property type="match status" value="1"/>
</dbReference>
<evidence type="ECO:0000259" key="1">
    <source>
        <dbReference type="Pfam" id="PF01610"/>
    </source>
</evidence>
<dbReference type="Proteomes" id="UP000757435">
    <property type="component" value="Unassembled WGS sequence"/>
</dbReference>
<dbReference type="EMBL" id="JAHHHD010000079">
    <property type="protein sequence ID" value="MBW4662478.1"/>
    <property type="molecule type" value="Genomic_DNA"/>
</dbReference>
<dbReference type="PANTHER" id="PTHR33498:SF1">
    <property type="entry name" value="TRANSPOSASE FOR INSERTION SEQUENCE ELEMENT IS1557"/>
    <property type="match status" value="1"/>
</dbReference>
<dbReference type="Pfam" id="PF01610">
    <property type="entry name" value="DDE_Tnp_ISL3"/>
    <property type="match status" value="1"/>
</dbReference>
<evidence type="ECO:0000313" key="2">
    <source>
        <dbReference type="EMBL" id="MBW4662478.1"/>
    </source>
</evidence>
<gene>
    <name evidence="2" type="ORF">KME15_27845</name>
</gene>
<accession>A0A951QJP9</accession>
<protein>
    <submittedName>
        <fullName evidence="2">ISL3 family transposase</fullName>
    </submittedName>
</protein>